<dbReference type="InterPro" id="IPR013641">
    <property type="entry name" value="KTI12/PSTK"/>
</dbReference>
<organism evidence="3 4">
    <name type="scientific">Desmophyllum pertusum</name>
    <dbReference type="NCBI Taxonomy" id="174260"/>
    <lineage>
        <taxon>Eukaryota</taxon>
        <taxon>Metazoa</taxon>
        <taxon>Cnidaria</taxon>
        <taxon>Anthozoa</taxon>
        <taxon>Hexacorallia</taxon>
        <taxon>Scleractinia</taxon>
        <taxon>Caryophylliina</taxon>
        <taxon>Caryophylliidae</taxon>
        <taxon>Desmophyllum</taxon>
    </lineage>
</organism>
<reference evidence="3" key="1">
    <citation type="submission" date="2023-01" db="EMBL/GenBank/DDBJ databases">
        <title>Genome assembly of the deep-sea coral Lophelia pertusa.</title>
        <authorList>
            <person name="Herrera S."/>
            <person name="Cordes E."/>
        </authorList>
    </citation>
    <scope>NUCLEOTIDE SEQUENCE</scope>
    <source>
        <strain evidence="3">USNM1676648</strain>
        <tissue evidence="3">Polyp</tissue>
    </source>
</reference>
<dbReference type="Proteomes" id="UP001163046">
    <property type="component" value="Unassembled WGS sequence"/>
</dbReference>
<evidence type="ECO:0008006" key="5">
    <source>
        <dbReference type="Google" id="ProtNLM"/>
    </source>
</evidence>
<keyword evidence="1" id="KW-0547">Nucleotide-binding</keyword>
<keyword evidence="4" id="KW-1185">Reference proteome</keyword>
<dbReference type="InterPro" id="IPR052648">
    <property type="entry name" value="Ser-tRNA(Sec)_kinase"/>
</dbReference>
<accession>A0A9W9YMM4</accession>
<dbReference type="PANTHER" id="PTHR20873:SF0">
    <property type="entry name" value="L-SERYL-TRNA(SEC) KINASE"/>
    <property type="match status" value="1"/>
</dbReference>
<dbReference type="AlphaFoldDB" id="A0A9W9YMM4"/>
<evidence type="ECO:0000256" key="1">
    <source>
        <dbReference type="ARBA" id="ARBA00022741"/>
    </source>
</evidence>
<evidence type="ECO:0000313" key="3">
    <source>
        <dbReference type="EMBL" id="KAJ7356307.1"/>
    </source>
</evidence>
<evidence type="ECO:0000313" key="4">
    <source>
        <dbReference type="Proteomes" id="UP001163046"/>
    </source>
</evidence>
<dbReference type="GO" id="GO:0000049">
    <property type="term" value="F:tRNA binding"/>
    <property type="evidence" value="ECO:0007669"/>
    <property type="project" value="TreeGrafter"/>
</dbReference>
<dbReference type="GO" id="GO:0016301">
    <property type="term" value="F:kinase activity"/>
    <property type="evidence" value="ECO:0007669"/>
    <property type="project" value="TreeGrafter"/>
</dbReference>
<evidence type="ECO:0000256" key="2">
    <source>
        <dbReference type="ARBA" id="ARBA00022840"/>
    </source>
</evidence>
<dbReference type="InterPro" id="IPR027417">
    <property type="entry name" value="P-loop_NTPase"/>
</dbReference>
<gene>
    <name evidence="3" type="ORF">OS493_025416</name>
</gene>
<dbReference type="PANTHER" id="PTHR20873">
    <property type="entry name" value="L-SERYL-TRNA(SEC) KINASE"/>
    <property type="match status" value="1"/>
</dbReference>
<comment type="caution">
    <text evidence="3">The sequence shown here is derived from an EMBL/GenBank/DDBJ whole genome shotgun (WGS) entry which is preliminary data.</text>
</comment>
<proteinExistence type="predicted"/>
<dbReference type="GO" id="GO:0005524">
    <property type="term" value="F:ATP binding"/>
    <property type="evidence" value="ECO:0007669"/>
    <property type="project" value="UniProtKB-KW"/>
</dbReference>
<name>A0A9W9YMM4_9CNID</name>
<keyword evidence="2" id="KW-0067">ATP-binding</keyword>
<protein>
    <recommendedName>
        <fullName evidence="5">L-seryl-tRNA(Sec) kinase</fullName>
    </recommendedName>
</protein>
<dbReference type="SUPFAM" id="SSF52540">
    <property type="entry name" value="P-loop containing nucleoside triphosphate hydrolases"/>
    <property type="match status" value="1"/>
</dbReference>
<dbReference type="OrthoDB" id="9972657at2759"/>
<dbReference type="EMBL" id="MU827322">
    <property type="protein sequence ID" value="KAJ7356307.1"/>
    <property type="molecule type" value="Genomic_DNA"/>
</dbReference>
<sequence>MADESCRCAVVLICGIPASGKSTIATKLLQHVLKTKGDAMHMIHVCYDDLIPSDLDVYGSNVAHQHQNDLQWKPDKNSDEKGDTLSMDTSISPEKYSLWKQFRRRILEAVEKVMHMIENNQKHEVDRSSFDEEYEQKMEGLPTAQEFWNIFLRSISKKERKCSCIASSDWRWNDSAHVIIVDDNMFYHSMRYEYVQLARKYGAGFAEVFLQCPFEIAEKRNSLRSHPVASNTMRTMFSKMEPPEPDKFPWEQYSLTIKAEEELDVEMMESVTHLATEALKHPALQAVEDVEEKAKSREACITSIIYQADQVLRKYIAKVITEAKGSGKGKKELQSIASQLNKEKKVFLESLHNIKCHSECSSNIRRTVAQGECCIDDNTDSTEGVTSTSNSSVERTSMQSPKQSLFLTAQQNATVEENDAKDGHFVNFVGKQLCFGNTRSHFCLRCFPTVEDKEEFRSFVEELFKDITPS</sequence>
<dbReference type="Gene3D" id="3.40.50.300">
    <property type="entry name" value="P-loop containing nucleotide triphosphate hydrolases"/>
    <property type="match status" value="1"/>
</dbReference>
<dbReference type="Pfam" id="PF08433">
    <property type="entry name" value="KTI12"/>
    <property type="match status" value="1"/>
</dbReference>